<dbReference type="AlphaFoldDB" id="A0A147BNR1"/>
<organism evidence="1">
    <name type="scientific">Ixodes ricinus</name>
    <name type="common">Common tick</name>
    <name type="synonym">Acarus ricinus</name>
    <dbReference type="NCBI Taxonomy" id="34613"/>
    <lineage>
        <taxon>Eukaryota</taxon>
        <taxon>Metazoa</taxon>
        <taxon>Ecdysozoa</taxon>
        <taxon>Arthropoda</taxon>
        <taxon>Chelicerata</taxon>
        <taxon>Arachnida</taxon>
        <taxon>Acari</taxon>
        <taxon>Parasitiformes</taxon>
        <taxon>Ixodida</taxon>
        <taxon>Ixodoidea</taxon>
        <taxon>Ixodidae</taxon>
        <taxon>Ixodinae</taxon>
        <taxon>Ixodes</taxon>
    </lineage>
</organism>
<accession>A0A147BNR1</accession>
<protein>
    <submittedName>
        <fullName evidence="1">Uncharacterized protein</fullName>
    </submittedName>
</protein>
<dbReference type="EMBL" id="GEGO01002984">
    <property type="protein sequence ID" value="JAR92420.1"/>
    <property type="molecule type" value="Transcribed_RNA"/>
</dbReference>
<name>A0A147BNR1_IXORI</name>
<reference evidence="1" key="1">
    <citation type="journal article" date="2018" name="PLoS Negl. Trop. Dis.">
        <title>Sialome diversity of ticks revealed by RNAseq of single tick salivary glands.</title>
        <authorList>
            <person name="Perner J."/>
            <person name="Kropackova S."/>
            <person name="Kopacek P."/>
            <person name="Ribeiro J.M."/>
        </authorList>
    </citation>
    <scope>NUCLEOTIDE SEQUENCE</scope>
    <source>
        <strain evidence="1">Siblings of single egg batch collected in Ceske Budejovice</strain>
        <tissue evidence="1">Salivary glands</tissue>
    </source>
</reference>
<sequence length="70" mass="7767">MRGNIFMAGSCISYFICRGTRALECPQKVVCQRASACVESSFSDAMLSKTTQSKRHLQSLLLFLYILNAA</sequence>
<evidence type="ECO:0000313" key="1">
    <source>
        <dbReference type="EMBL" id="JAR92420.1"/>
    </source>
</evidence>
<proteinExistence type="predicted"/>